<evidence type="ECO:0000259" key="1">
    <source>
        <dbReference type="Pfam" id="PF19065"/>
    </source>
</evidence>
<reference evidence="2" key="1">
    <citation type="journal article" date="2020" name="Nature">
        <title>Giant virus diversity and host interactions through global metagenomics.</title>
        <authorList>
            <person name="Schulz F."/>
            <person name="Roux S."/>
            <person name="Paez-Espino D."/>
            <person name="Jungbluth S."/>
            <person name="Walsh D.A."/>
            <person name="Denef V.J."/>
            <person name="McMahon K.D."/>
            <person name="Konstantinidis K.T."/>
            <person name="Eloe-Fadrosh E.A."/>
            <person name="Kyrpides N.C."/>
            <person name="Woyke T."/>
        </authorList>
    </citation>
    <scope>NUCLEOTIDE SEQUENCE</scope>
    <source>
        <strain evidence="2">GVMAG-M-3300023174-107</strain>
    </source>
</reference>
<dbReference type="InterPro" id="IPR043916">
    <property type="entry name" value="P8_CR"/>
</dbReference>
<accession>A0A6C0D286</accession>
<proteinExistence type="predicted"/>
<dbReference type="AlphaFoldDB" id="A0A6C0D286"/>
<dbReference type="Pfam" id="PF19065">
    <property type="entry name" value="P8_CR"/>
    <property type="match status" value="1"/>
</dbReference>
<organism evidence="2">
    <name type="scientific">viral metagenome</name>
    <dbReference type="NCBI Taxonomy" id="1070528"/>
    <lineage>
        <taxon>unclassified sequences</taxon>
        <taxon>metagenomes</taxon>
        <taxon>organismal metagenomes</taxon>
    </lineage>
</organism>
<evidence type="ECO:0000313" key="2">
    <source>
        <dbReference type="EMBL" id="QHT10563.1"/>
    </source>
</evidence>
<feature type="domain" description="Minor capsid protein P8 central region" evidence="1">
    <location>
        <begin position="38"/>
        <end position="150"/>
    </location>
</feature>
<sequence>MAEVNGRIDLMNSGTPLFLQDQIKLDDKTNYYNTIKYSLEPSSLSKAFLSYENRKIIQNGIKAGVYKVSNNQYIIDKQDEDVLNSIMTGIYLQYSLNRPENITKQIEDLNRMVIDYCVPKVYGEVKGYMQYKFDASTLVVPLSNPLNTYNSKELVLNNFF</sequence>
<protein>
    <recommendedName>
        <fullName evidence="1">Minor capsid protein P8 central region domain-containing protein</fullName>
    </recommendedName>
</protein>
<name>A0A6C0D286_9ZZZZ</name>
<dbReference type="EMBL" id="MN739522">
    <property type="protein sequence ID" value="QHT10563.1"/>
    <property type="molecule type" value="Genomic_DNA"/>
</dbReference>